<sequence length="92" mass="10112">MFNPATQIGVGIDPNVTQVVSAASWVWDETSGRLEADQLARWKLAKGQVQQLEDMEEVSMERHKRAKQLVVFFGAAGIGTRGAWGADEVLRA</sequence>
<accession>A0A699ZHW9</accession>
<evidence type="ECO:0000313" key="1">
    <source>
        <dbReference type="EMBL" id="GFH21545.1"/>
    </source>
</evidence>
<evidence type="ECO:0000313" key="2">
    <source>
        <dbReference type="Proteomes" id="UP000485058"/>
    </source>
</evidence>
<comment type="caution">
    <text evidence="1">The sequence shown here is derived from an EMBL/GenBank/DDBJ whole genome shotgun (WGS) entry which is preliminary data.</text>
</comment>
<keyword evidence="2" id="KW-1185">Reference proteome</keyword>
<dbReference type="EMBL" id="BLLF01001850">
    <property type="protein sequence ID" value="GFH21545.1"/>
    <property type="molecule type" value="Genomic_DNA"/>
</dbReference>
<proteinExistence type="predicted"/>
<name>A0A699ZHW9_HAELA</name>
<dbReference type="AlphaFoldDB" id="A0A699ZHW9"/>
<gene>
    <name evidence="1" type="ORF">HaLaN_18871</name>
</gene>
<reference evidence="1 2" key="1">
    <citation type="submission" date="2020-02" db="EMBL/GenBank/DDBJ databases">
        <title>Draft genome sequence of Haematococcus lacustris strain NIES-144.</title>
        <authorList>
            <person name="Morimoto D."/>
            <person name="Nakagawa S."/>
            <person name="Yoshida T."/>
            <person name="Sawayama S."/>
        </authorList>
    </citation>
    <scope>NUCLEOTIDE SEQUENCE [LARGE SCALE GENOMIC DNA]</scope>
    <source>
        <strain evidence="1 2">NIES-144</strain>
    </source>
</reference>
<dbReference type="Proteomes" id="UP000485058">
    <property type="component" value="Unassembled WGS sequence"/>
</dbReference>
<protein>
    <submittedName>
        <fullName evidence="1">Uncharacterized protein</fullName>
    </submittedName>
</protein>
<organism evidence="1 2">
    <name type="scientific">Haematococcus lacustris</name>
    <name type="common">Green alga</name>
    <name type="synonym">Haematococcus pluvialis</name>
    <dbReference type="NCBI Taxonomy" id="44745"/>
    <lineage>
        <taxon>Eukaryota</taxon>
        <taxon>Viridiplantae</taxon>
        <taxon>Chlorophyta</taxon>
        <taxon>core chlorophytes</taxon>
        <taxon>Chlorophyceae</taxon>
        <taxon>CS clade</taxon>
        <taxon>Chlamydomonadales</taxon>
        <taxon>Haematococcaceae</taxon>
        <taxon>Haematococcus</taxon>
    </lineage>
</organism>